<evidence type="ECO:0000256" key="7">
    <source>
        <dbReference type="ARBA" id="ARBA00007490"/>
    </source>
</evidence>
<evidence type="ECO:0000313" key="18">
    <source>
        <dbReference type="EMBL" id="EHI54679.1"/>
    </source>
</evidence>
<evidence type="ECO:0000256" key="15">
    <source>
        <dbReference type="ARBA" id="ARBA00023134"/>
    </source>
</evidence>
<evidence type="ECO:0000313" key="19">
    <source>
        <dbReference type="Proteomes" id="UP000003011"/>
    </source>
</evidence>
<comment type="similarity">
    <text evidence="7">Belongs to the CobU/CobP family.</text>
</comment>
<dbReference type="GO" id="GO:0008820">
    <property type="term" value="F:cobinamide phosphate guanylyltransferase activity"/>
    <property type="evidence" value="ECO:0007669"/>
    <property type="project" value="UniProtKB-EC"/>
</dbReference>
<dbReference type="Pfam" id="PF02283">
    <property type="entry name" value="CobU"/>
    <property type="match status" value="1"/>
</dbReference>
<dbReference type="SUPFAM" id="SSF52540">
    <property type="entry name" value="P-loop containing nucleoside triphosphate hydrolases"/>
    <property type="match status" value="1"/>
</dbReference>
<comment type="catalytic activity">
    <reaction evidence="1">
        <text>adenosylcob(III)inamide + ATP = adenosylcob(III)inamide phosphate + ADP + H(+)</text>
        <dbReference type="Rhea" id="RHEA:15769"/>
        <dbReference type="ChEBI" id="CHEBI:2480"/>
        <dbReference type="ChEBI" id="CHEBI:15378"/>
        <dbReference type="ChEBI" id="CHEBI:30616"/>
        <dbReference type="ChEBI" id="CHEBI:58502"/>
        <dbReference type="ChEBI" id="CHEBI:456216"/>
        <dbReference type="EC" id="2.7.1.156"/>
    </reaction>
</comment>
<dbReference type="AlphaFoldDB" id="G5GKP5"/>
<dbReference type="PANTHER" id="PTHR34848">
    <property type="match status" value="1"/>
</dbReference>
<keyword evidence="15" id="KW-0342">GTP-binding</keyword>
<dbReference type="Gene3D" id="3.40.50.300">
    <property type="entry name" value="P-loop containing nucleotide triphosphate hydrolases"/>
    <property type="match status" value="1"/>
</dbReference>
<dbReference type="PATRIC" id="fig|679200.3.peg.2247"/>
<evidence type="ECO:0000256" key="3">
    <source>
        <dbReference type="ARBA" id="ARBA00001522"/>
    </source>
</evidence>
<keyword evidence="13" id="KW-0418">Kinase</keyword>
<evidence type="ECO:0000256" key="14">
    <source>
        <dbReference type="ARBA" id="ARBA00022840"/>
    </source>
</evidence>
<dbReference type="EMBL" id="ACZL01000045">
    <property type="protein sequence ID" value="EHI54679.1"/>
    <property type="molecule type" value="Genomic_DNA"/>
</dbReference>
<accession>G5GKP5</accession>
<dbReference type="InterPro" id="IPR027417">
    <property type="entry name" value="P-loop_NTPase"/>
</dbReference>
<evidence type="ECO:0000256" key="16">
    <source>
        <dbReference type="ARBA" id="ARBA00029570"/>
    </source>
</evidence>
<evidence type="ECO:0000256" key="5">
    <source>
        <dbReference type="ARBA" id="ARBA00004692"/>
    </source>
</evidence>
<evidence type="ECO:0000256" key="4">
    <source>
        <dbReference type="ARBA" id="ARBA00003889"/>
    </source>
</evidence>
<sequence>MIFVYGGASCGKSEYAENLALNYDKRVYLATMKIYDNTDRAKVKAHQRMRSGKGFRTIECPYNIQKIYVEYNEAVLLECLSNLLANEIFSPTCQNEDDISDAVFTEKADKLYDNILELNMKCRELIVVGNDIFAQTYGFSKAVLLYMKALLYLQNKLIKHADKAIEIICGIPTYCTEKILTGGNL</sequence>
<comment type="function">
    <text evidence="4">Catalyzes ATP-dependent phosphorylation of adenosylcobinamide and addition of GMP to adenosylcobinamide phosphate.</text>
</comment>
<dbReference type="EC" id="2.7.1.156" evidence="8"/>
<comment type="caution">
    <text evidence="18">The sequence shown here is derived from an EMBL/GenBank/DDBJ whole genome shotgun (WGS) entry which is preliminary data.</text>
</comment>
<evidence type="ECO:0000256" key="11">
    <source>
        <dbReference type="ARBA" id="ARBA00022679"/>
    </source>
</evidence>
<dbReference type="GO" id="GO:0043752">
    <property type="term" value="F:adenosylcobinamide kinase activity"/>
    <property type="evidence" value="ECO:0007669"/>
    <property type="project" value="UniProtKB-EC"/>
</dbReference>
<dbReference type="RefSeq" id="WP_005542107.1">
    <property type="nucleotide sequence ID" value="NZ_JH378841.1"/>
</dbReference>
<dbReference type="HOGENOM" id="CLU_094161_1_1_9"/>
<dbReference type="EC" id="2.7.7.62" evidence="9"/>
<evidence type="ECO:0000256" key="13">
    <source>
        <dbReference type="ARBA" id="ARBA00022777"/>
    </source>
</evidence>
<evidence type="ECO:0000256" key="10">
    <source>
        <dbReference type="ARBA" id="ARBA00022573"/>
    </source>
</evidence>
<evidence type="ECO:0000256" key="2">
    <source>
        <dbReference type="ARBA" id="ARBA00000711"/>
    </source>
</evidence>
<evidence type="ECO:0000256" key="12">
    <source>
        <dbReference type="ARBA" id="ARBA00022741"/>
    </source>
</evidence>
<evidence type="ECO:0000256" key="17">
    <source>
        <dbReference type="ARBA" id="ARBA00030571"/>
    </source>
</evidence>
<dbReference type="PANTHER" id="PTHR34848:SF1">
    <property type="entry name" value="BIFUNCTIONAL ADENOSYLCOBALAMIN BIOSYNTHESIS PROTEIN COBU"/>
    <property type="match status" value="1"/>
</dbReference>
<keyword evidence="10" id="KW-0169">Cobalamin biosynthesis</keyword>
<evidence type="ECO:0000256" key="6">
    <source>
        <dbReference type="ARBA" id="ARBA00005159"/>
    </source>
</evidence>
<evidence type="ECO:0000256" key="9">
    <source>
        <dbReference type="ARBA" id="ARBA00012523"/>
    </source>
</evidence>
<keyword evidence="11" id="KW-0808">Transferase</keyword>
<reference evidence="18 19" key="1">
    <citation type="submission" date="2011-08" db="EMBL/GenBank/DDBJ databases">
        <title>The Genome Sequence of Johnsonella ignava ATCC 51276.</title>
        <authorList>
            <consortium name="The Broad Institute Genome Sequencing Platform"/>
            <person name="Earl A."/>
            <person name="Ward D."/>
            <person name="Feldgarden M."/>
            <person name="Gevers D."/>
            <person name="Izard J."/>
            <person name="Blanton J.M."/>
            <person name="Baranova O.V."/>
            <person name="Dewhirst F.E."/>
            <person name="Young S.K."/>
            <person name="Zeng Q."/>
            <person name="Gargeya S."/>
            <person name="Fitzgerald M."/>
            <person name="Haas B."/>
            <person name="Abouelleil A."/>
            <person name="Alvarado L."/>
            <person name="Arachchi H.M."/>
            <person name="Berlin A."/>
            <person name="Brown A."/>
            <person name="Chapman S.B."/>
            <person name="Chen Z."/>
            <person name="Dunbar C."/>
            <person name="Freedman E."/>
            <person name="Gearin G."/>
            <person name="Gellesch M."/>
            <person name="Goldberg J."/>
            <person name="Griggs A."/>
            <person name="Gujja S."/>
            <person name="Heiman D."/>
            <person name="Howarth C."/>
            <person name="Larson L."/>
            <person name="Lui A."/>
            <person name="MacDonald P.J.P."/>
            <person name="Montmayeur A."/>
            <person name="Murphy C."/>
            <person name="Neiman D."/>
            <person name="Pearson M."/>
            <person name="Priest M."/>
            <person name="Roberts A."/>
            <person name="Saif S."/>
            <person name="Shea T."/>
            <person name="Shenoy N."/>
            <person name="Sisk P."/>
            <person name="Stolte C."/>
            <person name="Sykes S."/>
            <person name="Wortman J."/>
            <person name="Nusbaum C."/>
            <person name="Birren B."/>
        </authorList>
    </citation>
    <scope>NUCLEOTIDE SEQUENCE [LARGE SCALE GENOMIC DNA]</scope>
    <source>
        <strain evidence="18 19">ATCC 51276</strain>
    </source>
</reference>
<dbReference type="GO" id="GO:0009236">
    <property type="term" value="P:cobalamin biosynthetic process"/>
    <property type="evidence" value="ECO:0007669"/>
    <property type="project" value="UniProtKB-UniPathway"/>
</dbReference>
<comment type="catalytic activity">
    <reaction evidence="2">
        <text>adenosylcob(III)inamide phosphate + GTP + H(+) = adenosylcob(III)inamide-GDP + diphosphate</text>
        <dbReference type="Rhea" id="RHEA:22712"/>
        <dbReference type="ChEBI" id="CHEBI:15378"/>
        <dbReference type="ChEBI" id="CHEBI:33019"/>
        <dbReference type="ChEBI" id="CHEBI:37565"/>
        <dbReference type="ChEBI" id="CHEBI:58502"/>
        <dbReference type="ChEBI" id="CHEBI:60487"/>
        <dbReference type="EC" id="2.7.7.62"/>
    </reaction>
</comment>
<dbReference type="UniPathway" id="UPA00148">
    <property type="reaction ID" value="UER00236"/>
</dbReference>
<organism evidence="18 19">
    <name type="scientific">Johnsonella ignava ATCC 51276</name>
    <dbReference type="NCBI Taxonomy" id="679200"/>
    <lineage>
        <taxon>Bacteria</taxon>
        <taxon>Bacillati</taxon>
        <taxon>Bacillota</taxon>
        <taxon>Clostridia</taxon>
        <taxon>Lachnospirales</taxon>
        <taxon>Lachnospiraceae</taxon>
        <taxon>Johnsonella</taxon>
    </lineage>
</organism>
<evidence type="ECO:0000256" key="8">
    <source>
        <dbReference type="ARBA" id="ARBA00012016"/>
    </source>
</evidence>
<protein>
    <recommendedName>
        <fullName evidence="16">Adenosylcobinamide kinase</fullName>
        <ecNumber evidence="8">2.7.1.156</ecNumber>
        <ecNumber evidence="9">2.7.7.62</ecNumber>
    </recommendedName>
    <alternativeName>
        <fullName evidence="17">Adenosylcobinamide-phosphate guanylyltransferase</fullName>
    </alternativeName>
</protein>
<dbReference type="Proteomes" id="UP000003011">
    <property type="component" value="Unassembled WGS sequence"/>
</dbReference>
<proteinExistence type="inferred from homology"/>
<dbReference type="STRING" id="679200.HMPREF9333_02138"/>
<dbReference type="eggNOG" id="COG2087">
    <property type="taxonomic scope" value="Bacteria"/>
</dbReference>
<dbReference type="InterPro" id="IPR003203">
    <property type="entry name" value="CobU/CobP"/>
</dbReference>
<comment type="pathway">
    <text evidence="5">Cofactor biosynthesis; adenosylcobalamin biosynthesis; adenosylcobalamin from cob(II)yrinate a,c-diamide: step 6/7.</text>
</comment>
<dbReference type="GO" id="GO:0005524">
    <property type="term" value="F:ATP binding"/>
    <property type="evidence" value="ECO:0007669"/>
    <property type="project" value="UniProtKB-KW"/>
</dbReference>
<dbReference type="GO" id="GO:0005525">
    <property type="term" value="F:GTP binding"/>
    <property type="evidence" value="ECO:0007669"/>
    <property type="project" value="UniProtKB-KW"/>
</dbReference>
<keyword evidence="12" id="KW-0547">Nucleotide-binding</keyword>
<evidence type="ECO:0000256" key="1">
    <source>
        <dbReference type="ARBA" id="ARBA00000312"/>
    </source>
</evidence>
<gene>
    <name evidence="18" type="ORF">HMPREF9333_02138</name>
</gene>
<keyword evidence="14" id="KW-0067">ATP-binding</keyword>
<keyword evidence="19" id="KW-1185">Reference proteome</keyword>
<comment type="pathway">
    <text evidence="6">Cofactor biosynthesis; adenosylcobalamin biosynthesis; adenosylcobalamin from cob(II)yrinate a,c-diamide: step 5/7.</text>
</comment>
<name>G5GKP5_9FIRM</name>
<comment type="catalytic activity">
    <reaction evidence="3">
        <text>adenosylcob(III)inamide + GTP = adenosylcob(III)inamide phosphate + GDP + H(+)</text>
        <dbReference type="Rhea" id="RHEA:15765"/>
        <dbReference type="ChEBI" id="CHEBI:2480"/>
        <dbReference type="ChEBI" id="CHEBI:15378"/>
        <dbReference type="ChEBI" id="CHEBI:37565"/>
        <dbReference type="ChEBI" id="CHEBI:58189"/>
        <dbReference type="ChEBI" id="CHEBI:58502"/>
        <dbReference type="EC" id="2.7.1.156"/>
    </reaction>
</comment>